<dbReference type="Proteomes" id="UP000604825">
    <property type="component" value="Unassembled WGS sequence"/>
</dbReference>
<evidence type="ECO:0000256" key="1">
    <source>
        <dbReference type="SAM" id="MobiDB-lite"/>
    </source>
</evidence>
<name>A0A811MAE0_9POAL</name>
<proteinExistence type="predicted"/>
<reference evidence="2" key="1">
    <citation type="submission" date="2020-10" db="EMBL/GenBank/DDBJ databases">
        <authorList>
            <person name="Han B."/>
            <person name="Lu T."/>
            <person name="Zhao Q."/>
            <person name="Huang X."/>
            <person name="Zhao Y."/>
        </authorList>
    </citation>
    <scope>NUCLEOTIDE SEQUENCE</scope>
</reference>
<organism evidence="2 3">
    <name type="scientific">Miscanthus lutarioriparius</name>
    <dbReference type="NCBI Taxonomy" id="422564"/>
    <lineage>
        <taxon>Eukaryota</taxon>
        <taxon>Viridiplantae</taxon>
        <taxon>Streptophyta</taxon>
        <taxon>Embryophyta</taxon>
        <taxon>Tracheophyta</taxon>
        <taxon>Spermatophyta</taxon>
        <taxon>Magnoliopsida</taxon>
        <taxon>Liliopsida</taxon>
        <taxon>Poales</taxon>
        <taxon>Poaceae</taxon>
        <taxon>PACMAD clade</taxon>
        <taxon>Panicoideae</taxon>
        <taxon>Andropogonodae</taxon>
        <taxon>Andropogoneae</taxon>
        <taxon>Saccharinae</taxon>
        <taxon>Miscanthus</taxon>
    </lineage>
</organism>
<accession>A0A811MAE0</accession>
<dbReference type="EMBL" id="CAJGYO010000001">
    <property type="protein sequence ID" value="CAD6205701.1"/>
    <property type="molecule type" value="Genomic_DNA"/>
</dbReference>
<feature type="compositionally biased region" description="Polar residues" evidence="1">
    <location>
        <begin position="18"/>
        <end position="29"/>
    </location>
</feature>
<dbReference type="AlphaFoldDB" id="A0A811MAE0"/>
<comment type="caution">
    <text evidence="2">The sequence shown here is derived from an EMBL/GenBank/DDBJ whole genome shotgun (WGS) entry which is preliminary data.</text>
</comment>
<gene>
    <name evidence="2" type="ORF">NCGR_LOCUS3495</name>
</gene>
<sequence>MALVVAPRNKGAGLQFLGPSQRNTSSPGESETESRSACSLLASSRDSTTTPPLRLRLLRRLVDRPSAPPPRSGSMASPSPPLVSALHGVMAGGSFLS</sequence>
<feature type="compositionally biased region" description="Low complexity" evidence="1">
    <location>
        <begin position="35"/>
        <end position="47"/>
    </location>
</feature>
<feature type="region of interest" description="Disordered" evidence="1">
    <location>
        <begin position="1"/>
        <end position="84"/>
    </location>
</feature>
<keyword evidence="3" id="KW-1185">Reference proteome</keyword>
<evidence type="ECO:0000313" key="2">
    <source>
        <dbReference type="EMBL" id="CAD6205701.1"/>
    </source>
</evidence>
<protein>
    <submittedName>
        <fullName evidence="2">Uncharacterized protein</fullName>
    </submittedName>
</protein>
<evidence type="ECO:0000313" key="3">
    <source>
        <dbReference type="Proteomes" id="UP000604825"/>
    </source>
</evidence>